<dbReference type="RefSeq" id="WP_035195731.1">
    <property type="nucleotide sequence ID" value="NZ_JJRY01000008.1"/>
</dbReference>
<dbReference type="PROSITE" id="PS51257">
    <property type="entry name" value="PROKAR_LIPOPROTEIN"/>
    <property type="match status" value="1"/>
</dbReference>
<dbReference type="PANTHER" id="PTHR34296">
    <property type="entry name" value="TRANSCRIPTIONAL ACTIVATOR PROTEIN MED"/>
    <property type="match status" value="1"/>
</dbReference>
<dbReference type="SUPFAM" id="SSF53822">
    <property type="entry name" value="Periplasmic binding protein-like I"/>
    <property type="match status" value="1"/>
</dbReference>
<evidence type="ECO:0000256" key="4">
    <source>
        <dbReference type="ARBA" id="ARBA00022729"/>
    </source>
</evidence>
<keyword evidence="4 7" id="KW-0732">Signal</keyword>
<evidence type="ECO:0000256" key="1">
    <source>
        <dbReference type="ARBA" id="ARBA00004193"/>
    </source>
</evidence>
<reference evidence="9 10" key="1">
    <citation type="submission" date="2014-04" db="EMBL/GenBank/DDBJ databases">
        <title>Draft genome sequence of Bacillus azotoformans MEV2011, a (co-) denitrifying strain unable to grow in the presence of oxygen.</title>
        <authorList>
            <person name="Nielsen M."/>
            <person name="Schreiber L."/>
            <person name="Finster K."/>
            <person name="Schramm A."/>
        </authorList>
    </citation>
    <scope>NUCLEOTIDE SEQUENCE [LARGE SCALE GENOMIC DNA]</scope>
    <source>
        <strain evidence="9 10">MEV2011</strain>
    </source>
</reference>
<dbReference type="AlphaFoldDB" id="A0A072NN23"/>
<evidence type="ECO:0000313" key="10">
    <source>
        <dbReference type="Proteomes" id="UP000027936"/>
    </source>
</evidence>
<evidence type="ECO:0000256" key="2">
    <source>
        <dbReference type="ARBA" id="ARBA00008610"/>
    </source>
</evidence>
<name>A0A072NN23_SCHAZ</name>
<accession>A0A072NN23</accession>
<dbReference type="InterPro" id="IPR050957">
    <property type="entry name" value="BMP_lipoprotein"/>
</dbReference>
<evidence type="ECO:0000256" key="5">
    <source>
        <dbReference type="ARBA" id="ARBA00023136"/>
    </source>
</evidence>
<sequence length="317" mass="35272">MKKLLLILATFILLVTACGQPATNLSTTKIGLLLPDTINEPIWGNKGYKGLLLIQSALKADVYYKESMKTRMEVKEALDEFEEEGVNLVFGHGGEYGPFFEELHNDYPNMDFVYFNGNFTAENVTSIKFESHAMGFFGGMVAAEMSKTKHIGVISAFNWQPEVEGFVKGAEYQDPNVVVDVHYTKSWSNKEKALKAYSEMEKTGVDVFYPAGDSFNLPVIEAVKEDGHYAIGYVSDQLDLGESTVLTSTVQHVEGLYKLIATQYIAGKFQHGIKTFDFGDDVISLGDFSSEVPDELKVEVNKAVELYKLTGEFPGRK</sequence>
<evidence type="ECO:0000256" key="3">
    <source>
        <dbReference type="ARBA" id="ARBA00022475"/>
    </source>
</evidence>
<feature type="domain" description="ABC transporter substrate-binding protein PnrA-like" evidence="8">
    <location>
        <begin position="28"/>
        <end position="299"/>
    </location>
</feature>
<dbReference type="OrthoDB" id="2556857at2"/>
<gene>
    <name evidence="9" type="ORF">M670_02374</name>
</gene>
<comment type="caution">
    <text evidence="9">The sequence shown here is derived from an EMBL/GenBank/DDBJ whole genome shotgun (WGS) entry which is preliminary data.</text>
</comment>
<organism evidence="9 10">
    <name type="scientific">Schinkia azotoformans MEV2011</name>
    <dbReference type="NCBI Taxonomy" id="1348973"/>
    <lineage>
        <taxon>Bacteria</taxon>
        <taxon>Bacillati</taxon>
        <taxon>Bacillota</taxon>
        <taxon>Bacilli</taxon>
        <taxon>Bacillales</taxon>
        <taxon>Bacillaceae</taxon>
        <taxon>Calidifontibacillus/Schinkia group</taxon>
        <taxon>Schinkia</taxon>
    </lineage>
</organism>
<comment type="similarity">
    <text evidence="2">Belongs to the BMP lipoprotein family.</text>
</comment>
<proteinExistence type="inferred from homology"/>
<dbReference type="InterPro" id="IPR003760">
    <property type="entry name" value="PnrA-like"/>
</dbReference>
<evidence type="ECO:0000313" key="9">
    <source>
        <dbReference type="EMBL" id="KEF38333.1"/>
    </source>
</evidence>
<dbReference type="Gene3D" id="3.40.50.2300">
    <property type="match status" value="2"/>
</dbReference>
<dbReference type="PATRIC" id="fig|1348973.3.peg.2292"/>
<dbReference type="GO" id="GO:0005886">
    <property type="term" value="C:plasma membrane"/>
    <property type="evidence" value="ECO:0007669"/>
    <property type="project" value="UniProtKB-SubCell"/>
</dbReference>
<dbReference type="InterPro" id="IPR028082">
    <property type="entry name" value="Peripla_BP_I"/>
</dbReference>
<evidence type="ECO:0000259" key="8">
    <source>
        <dbReference type="Pfam" id="PF02608"/>
    </source>
</evidence>
<dbReference type="Pfam" id="PF02608">
    <property type="entry name" value="Bmp"/>
    <property type="match status" value="1"/>
</dbReference>
<evidence type="ECO:0000256" key="6">
    <source>
        <dbReference type="ARBA" id="ARBA00023288"/>
    </source>
</evidence>
<feature type="chain" id="PRO_5038463339" evidence="7">
    <location>
        <begin position="22"/>
        <end position="317"/>
    </location>
</feature>
<feature type="signal peptide" evidence="7">
    <location>
        <begin position="1"/>
        <end position="21"/>
    </location>
</feature>
<comment type="subcellular location">
    <subcellularLocation>
        <location evidence="1">Cell membrane</location>
        <topology evidence="1">Lipid-anchor</topology>
    </subcellularLocation>
</comment>
<keyword evidence="3" id="KW-1003">Cell membrane</keyword>
<dbReference type="EMBL" id="JJRY01000008">
    <property type="protein sequence ID" value="KEF38333.1"/>
    <property type="molecule type" value="Genomic_DNA"/>
</dbReference>
<dbReference type="PANTHER" id="PTHR34296:SF2">
    <property type="entry name" value="ABC TRANSPORTER GUANOSINE-BINDING PROTEIN NUPN"/>
    <property type="match status" value="1"/>
</dbReference>
<keyword evidence="6" id="KW-0449">Lipoprotein</keyword>
<evidence type="ECO:0000256" key="7">
    <source>
        <dbReference type="SAM" id="SignalP"/>
    </source>
</evidence>
<keyword evidence="5" id="KW-0472">Membrane</keyword>
<protein>
    <submittedName>
        <fullName evidence="9">Nucleoside-binding protein</fullName>
    </submittedName>
</protein>
<dbReference type="Proteomes" id="UP000027936">
    <property type="component" value="Unassembled WGS sequence"/>
</dbReference>